<dbReference type="PANTHER" id="PTHR16004">
    <property type="entry name" value="RING FINGER PROTEIN 31-RELATED"/>
    <property type="match status" value="1"/>
</dbReference>
<dbReference type="GO" id="GO:0071797">
    <property type="term" value="C:LUBAC complex"/>
    <property type="evidence" value="ECO:0007669"/>
    <property type="project" value="InterPro"/>
</dbReference>
<evidence type="ECO:0000256" key="4">
    <source>
        <dbReference type="ARBA" id="ARBA00022737"/>
    </source>
</evidence>
<dbReference type="Pfam" id="PF18091">
    <property type="entry name" value="E3_UbLigase_RBR"/>
    <property type="match status" value="1"/>
</dbReference>
<dbReference type="SUPFAM" id="SSF57850">
    <property type="entry name" value="RING/U-box"/>
    <property type="match status" value="3"/>
</dbReference>
<keyword evidence="4" id="KW-0677">Repeat</keyword>
<keyword evidence="5 8" id="KW-0863">Zinc-finger</keyword>
<dbReference type="GO" id="GO:0097039">
    <property type="term" value="P:protein linear polyubiquitination"/>
    <property type="evidence" value="ECO:0007669"/>
    <property type="project" value="TreeGrafter"/>
</dbReference>
<feature type="compositionally biased region" description="Basic and acidic residues" evidence="9">
    <location>
        <begin position="512"/>
        <end position="528"/>
    </location>
</feature>
<dbReference type="EMBL" id="VSWD01000012">
    <property type="protein sequence ID" value="KAK3086203.1"/>
    <property type="molecule type" value="Genomic_DNA"/>
</dbReference>
<dbReference type="InterPro" id="IPR001841">
    <property type="entry name" value="Znf_RING"/>
</dbReference>
<dbReference type="SUPFAM" id="SSF90209">
    <property type="entry name" value="Ran binding protein zinc finger-like"/>
    <property type="match status" value="1"/>
</dbReference>
<evidence type="ECO:0000256" key="5">
    <source>
        <dbReference type="ARBA" id="ARBA00022771"/>
    </source>
</evidence>
<evidence type="ECO:0000256" key="2">
    <source>
        <dbReference type="ARBA" id="ARBA00022679"/>
    </source>
</evidence>
<evidence type="ECO:0000313" key="13">
    <source>
        <dbReference type="Proteomes" id="UP001186944"/>
    </source>
</evidence>
<dbReference type="PROSITE" id="PS01358">
    <property type="entry name" value="ZF_RANBP2_1"/>
    <property type="match status" value="1"/>
</dbReference>
<dbReference type="PROSITE" id="PS50089">
    <property type="entry name" value="ZF_RING_2"/>
    <property type="match status" value="1"/>
</dbReference>
<dbReference type="GO" id="GO:0061630">
    <property type="term" value="F:ubiquitin protein ligase activity"/>
    <property type="evidence" value="ECO:0007669"/>
    <property type="project" value="TreeGrafter"/>
</dbReference>
<feature type="domain" description="RING-type" evidence="11">
    <location>
        <begin position="835"/>
        <end position="1070"/>
    </location>
</feature>
<protein>
    <recommendedName>
        <fullName evidence="14">RBR-type E3 ubiquitin transferase</fullName>
    </recommendedName>
</protein>
<dbReference type="InterPro" id="IPR002867">
    <property type="entry name" value="IBR_dom"/>
</dbReference>
<dbReference type="AlphaFoldDB" id="A0AA89BKR6"/>
<gene>
    <name evidence="12" type="ORF">FSP39_015157</name>
</gene>
<dbReference type="InterPro" id="IPR001876">
    <property type="entry name" value="Znf_RanBP2"/>
</dbReference>
<evidence type="ECO:0000256" key="6">
    <source>
        <dbReference type="ARBA" id="ARBA00022786"/>
    </source>
</evidence>
<dbReference type="Gene3D" id="1.10.8.10">
    <property type="entry name" value="DNA helicase RuvA subunit, C-terminal domain"/>
    <property type="match status" value="1"/>
</dbReference>
<dbReference type="Pfam" id="PF16678">
    <property type="entry name" value="UBA_HOIP"/>
    <property type="match status" value="1"/>
</dbReference>
<feature type="compositionally biased region" description="Basic and acidic residues" evidence="9">
    <location>
        <begin position="436"/>
        <end position="464"/>
    </location>
</feature>
<dbReference type="GO" id="GO:1990450">
    <property type="term" value="F:linear polyubiquitin binding"/>
    <property type="evidence" value="ECO:0007669"/>
    <property type="project" value="TreeGrafter"/>
</dbReference>
<dbReference type="InterPro" id="IPR044066">
    <property type="entry name" value="TRIAD_supradom"/>
</dbReference>
<evidence type="ECO:0000259" key="11">
    <source>
        <dbReference type="PROSITE" id="PS51873"/>
    </source>
</evidence>
<dbReference type="Pfam" id="PF22191">
    <property type="entry name" value="IBR_1"/>
    <property type="match status" value="1"/>
</dbReference>
<evidence type="ECO:0000256" key="8">
    <source>
        <dbReference type="PROSITE-ProRule" id="PRU00175"/>
    </source>
</evidence>
<dbReference type="CDD" id="cd20351">
    <property type="entry name" value="Rcat_RBR_HOIP"/>
    <property type="match status" value="1"/>
</dbReference>
<accession>A0AA89BKR6</accession>
<feature type="compositionally biased region" description="Polar residues" evidence="9">
    <location>
        <begin position="485"/>
        <end position="509"/>
    </location>
</feature>
<dbReference type="CDD" id="cd16631">
    <property type="entry name" value="mRING-HC-C4C4_RBR_HOIP"/>
    <property type="match status" value="1"/>
</dbReference>
<proteinExistence type="inferred from homology"/>
<evidence type="ECO:0000256" key="1">
    <source>
        <dbReference type="ARBA" id="ARBA00008278"/>
    </source>
</evidence>
<dbReference type="Pfam" id="PF01485">
    <property type="entry name" value="IBR"/>
    <property type="match status" value="1"/>
</dbReference>
<dbReference type="PANTHER" id="PTHR16004:SF2">
    <property type="entry name" value="E3 UBIQUITIN-PROTEIN LIGASE LUBEL"/>
    <property type="match status" value="1"/>
</dbReference>
<evidence type="ECO:0000256" key="7">
    <source>
        <dbReference type="ARBA" id="ARBA00022833"/>
    </source>
</evidence>
<dbReference type="Proteomes" id="UP001186944">
    <property type="component" value="Unassembled WGS sequence"/>
</dbReference>
<dbReference type="CDD" id="cd20337">
    <property type="entry name" value="BRcat_RBR_HOIP"/>
    <property type="match status" value="1"/>
</dbReference>
<feature type="region of interest" description="Disordered" evidence="9">
    <location>
        <begin position="190"/>
        <end position="214"/>
    </location>
</feature>
<evidence type="ECO:0000313" key="12">
    <source>
        <dbReference type="EMBL" id="KAK3086203.1"/>
    </source>
</evidence>
<evidence type="ECO:0000256" key="3">
    <source>
        <dbReference type="ARBA" id="ARBA00022723"/>
    </source>
</evidence>
<organism evidence="12 13">
    <name type="scientific">Pinctada imbricata</name>
    <name type="common">Atlantic pearl-oyster</name>
    <name type="synonym">Pinctada martensii</name>
    <dbReference type="NCBI Taxonomy" id="66713"/>
    <lineage>
        <taxon>Eukaryota</taxon>
        <taxon>Metazoa</taxon>
        <taxon>Spiralia</taxon>
        <taxon>Lophotrochozoa</taxon>
        <taxon>Mollusca</taxon>
        <taxon>Bivalvia</taxon>
        <taxon>Autobranchia</taxon>
        <taxon>Pteriomorphia</taxon>
        <taxon>Pterioida</taxon>
        <taxon>Pterioidea</taxon>
        <taxon>Pteriidae</taxon>
        <taxon>Pinctada</taxon>
    </lineage>
</organism>
<keyword evidence="3" id="KW-0479">Metal-binding</keyword>
<feature type="region of interest" description="Disordered" evidence="9">
    <location>
        <begin position="275"/>
        <end position="319"/>
    </location>
</feature>
<keyword evidence="13" id="KW-1185">Reference proteome</keyword>
<dbReference type="InterPro" id="IPR047542">
    <property type="entry name" value="Rcat_RBR_RNF31-like"/>
</dbReference>
<dbReference type="GO" id="GO:0070530">
    <property type="term" value="F:K63-linked polyubiquitin modification-dependent protein binding"/>
    <property type="evidence" value="ECO:0007669"/>
    <property type="project" value="TreeGrafter"/>
</dbReference>
<dbReference type="SUPFAM" id="SSF143503">
    <property type="entry name" value="PUG domain-like"/>
    <property type="match status" value="1"/>
</dbReference>
<reference evidence="12" key="1">
    <citation type="submission" date="2019-08" db="EMBL/GenBank/DDBJ databases">
        <title>The improved chromosome-level genome for the pearl oyster Pinctada fucata martensii using PacBio sequencing and Hi-C.</title>
        <authorList>
            <person name="Zheng Z."/>
        </authorList>
    </citation>
    <scope>NUCLEOTIDE SEQUENCE</scope>
    <source>
        <strain evidence="12">ZZ-2019</strain>
        <tissue evidence="12">Adductor muscle</tissue>
    </source>
</reference>
<feature type="compositionally biased region" description="Polar residues" evidence="9">
    <location>
        <begin position="202"/>
        <end position="214"/>
    </location>
</feature>
<dbReference type="SMART" id="SM00647">
    <property type="entry name" value="IBR"/>
    <property type="match status" value="2"/>
</dbReference>
<dbReference type="InterPro" id="IPR032065">
    <property type="entry name" value="RNF31-UBA"/>
</dbReference>
<dbReference type="InterPro" id="IPR013083">
    <property type="entry name" value="Znf_RING/FYVE/PHD"/>
</dbReference>
<dbReference type="InterPro" id="IPR026254">
    <property type="entry name" value="RNF31-like"/>
</dbReference>
<evidence type="ECO:0008006" key="14">
    <source>
        <dbReference type="Google" id="ProtNLM"/>
    </source>
</evidence>
<dbReference type="InterPro" id="IPR047541">
    <property type="entry name" value="RNF31_RBR_mRING-HC-like"/>
</dbReference>
<keyword evidence="7" id="KW-0862">Zinc</keyword>
<keyword evidence="2" id="KW-0808">Transferase</keyword>
<keyword evidence="6" id="KW-0833">Ubl conjugation pathway</keyword>
<feature type="compositionally biased region" description="Low complexity" evidence="9">
    <location>
        <begin position="466"/>
        <end position="477"/>
    </location>
</feature>
<name>A0AA89BKR6_PINIB</name>
<dbReference type="Gene3D" id="1.20.58.2190">
    <property type="match status" value="1"/>
</dbReference>
<dbReference type="Gene3D" id="1.20.120.1750">
    <property type="match status" value="1"/>
</dbReference>
<dbReference type="GO" id="GO:0008270">
    <property type="term" value="F:zinc ion binding"/>
    <property type="evidence" value="ECO:0007669"/>
    <property type="project" value="UniProtKB-KW"/>
</dbReference>
<dbReference type="InterPro" id="IPR036443">
    <property type="entry name" value="Znf_RanBP2_sf"/>
</dbReference>
<dbReference type="GO" id="GO:0036435">
    <property type="term" value="F:K48-linked polyubiquitin modification-dependent protein binding"/>
    <property type="evidence" value="ECO:0007669"/>
    <property type="project" value="TreeGrafter"/>
</dbReference>
<dbReference type="InterPro" id="IPR036339">
    <property type="entry name" value="PUB-like_dom_sf"/>
</dbReference>
<comment type="similarity">
    <text evidence="1">Belongs to the RBR family.</text>
</comment>
<dbReference type="InterPro" id="IPR047540">
    <property type="entry name" value="BRcat_RBR_RNF31-like"/>
</dbReference>
<sequence>MSLPTLEDVVQQYRFQLREGILRNEDLTPITQRLLNLDCDLADRYVILTFHQLLADNSQSLDQLKGMGMAFNIFEKYCRHLLKPPAQRSQMWRFVKFTNNIFRDRVDIVKGGRNIMRQMGYVQDIQDGLSFPPNTEPNAENLTFLLAEILYAKKELDLYLLMSIPILREWNFILPIQLCNVPCSSPAGQYNLSPSPGHGQGHSPSMGQGQGQRHSQGYVQYNIPPEMSQERKLVNTPPIDACRSKIQNYRPEGSQDQVKEEDPKPCDINQVVKSPDFTKMPVNQGTVYQNYPRPDLPPPVLERIPVNKPSRPSGNERKKSEGYQSAWICQHCTYHNNAGTNVCEICFKTSTNPTLLDAEGDPTTDAAQDSPMLGNSPRPSVTESTSKAPSTGGAGAGASSLEGQRVLQKAAEAGKFLKDDIDHILLEKQEARRKFEEQQKKEEEEKVLMEKRKSEERQMQRDQFDVVEVSPSPVSQSEQRKSDQSESSNQNASSGEIKSSVQSQVSNLQAPGRRDSVGRLSQETKERSSSPVAGRGESVSSGDSPKAAGKATGRTNLSFTETMDKINRERQHHQMMIESKELIQYIKTAEKAGFDIEEATIAMEKENSNTITAMTWLKEKWQQMVTTVITLAANEGSNMRQNEVGEVSDIEAREALKESKGSVPKAVKVCVQNRQKTYKELVSDSQYPREEVLHAMHQSNGDTEEAMNLLNSSSLKNFIDRLWAMDDDNLPGAIGGEGATAAEIPNLANDVCNSVTNSLLGHVDFQNMVANKELNFERRARMIMVEGKLQSWGRAHTVIRILDIDVAEKGLEATLEDIVEAVRNCGDRQSSLAYLQQECQLCFCYYPMGKIRSLNCTCKMCVSCMKSYFEINIREKHVRNLCCPICQLPDMENVNQASDYFTFLTMLLTTILSNEILDLYHSKLRDWHLQKDPNFRWCSHCGGGFLYADGEQNLAMTCPHCKKKTCFKCKKQWEDQHEGLTCEEYVQWKIDNDPENQAMGLAAHLEANGIDCPSCKMRYSLAKGGCMHFTCPQCGHQFCSGCGQMFDSQGMCTKYRSCRGKGLHCHHPRDCFYYLRDNDIPELQKLLKDKNVNFNTEIPSQQEPRNRCPVMEQKEINDAKQDEACGREIQQGHAGLCLTHYKEYLVGLINKNKLDPVHMMKVEELVRLIERDEKTPPQKKGTDREAQYRKRLIQVSHDSTFW</sequence>
<feature type="domain" description="RING-type" evidence="10">
    <location>
        <begin position="839"/>
        <end position="887"/>
    </location>
</feature>
<feature type="region of interest" description="Disordered" evidence="9">
    <location>
        <begin position="355"/>
        <end position="401"/>
    </location>
</feature>
<evidence type="ECO:0000256" key="9">
    <source>
        <dbReference type="SAM" id="MobiDB-lite"/>
    </source>
</evidence>
<dbReference type="InterPro" id="IPR041031">
    <property type="entry name" value="RNF31_C"/>
</dbReference>
<evidence type="ECO:0000259" key="10">
    <source>
        <dbReference type="PROSITE" id="PS50089"/>
    </source>
</evidence>
<feature type="region of interest" description="Disordered" evidence="9">
    <location>
        <begin position="436"/>
        <end position="561"/>
    </location>
</feature>
<comment type="caution">
    <text evidence="12">The sequence shown here is derived from an EMBL/GenBank/DDBJ whole genome shotgun (WGS) entry which is preliminary data.</text>
</comment>
<dbReference type="PROSITE" id="PS51873">
    <property type="entry name" value="TRIAD"/>
    <property type="match status" value="1"/>
</dbReference>
<dbReference type="Gene3D" id="3.30.40.10">
    <property type="entry name" value="Zinc/RING finger domain, C3HC4 (zinc finger)"/>
    <property type="match status" value="1"/>
</dbReference>